<dbReference type="GO" id="GO:0016874">
    <property type="term" value="F:ligase activity"/>
    <property type="evidence" value="ECO:0007669"/>
    <property type="project" value="UniProtKB-KW"/>
</dbReference>
<comment type="caution">
    <text evidence="3">The sequence shown here is derived from an EMBL/GenBank/DDBJ whole genome shotgun (WGS) entry which is preliminary data.</text>
</comment>
<organism evidence="3 4">
    <name type="scientific">Parvibaculum sedimenti</name>
    <dbReference type="NCBI Taxonomy" id="2608632"/>
    <lineage>
        <taxon>Bacteria</taxon>
        <taxon>Pseudomonadati</taxon>
        <taxon>Pseudomonadota</taxon>
        <taxon>Alphaproteobacteria</taxon>
        <taxon>Hyphomicrobiales</taxon>
        <taxon>Parvibaculaceae</taxon>
        <taxon>Parvibaculum</taxon>
    </lineage>
</organism>
<feature type="domain" description="AMP-dependent synthetase/ligase" evidence="2">
    <location>
        <begin position="9"/>
        <end position="328"/>
    </location>
</feature>
<dbReference type="InterPro" id="IPR020845">
    <property type="entry name" value="AMP-binding_CS"/>
</dbReference>
<protein>
    <submittedName>
        <fullName evidence="3">AMP-binding protein</fullName>
    </submittedName>
</protein>
<dbReference type="InterPro" id="IPR000873">
    <property type="entry name" value="AMP-dep_synth/lig_dom"/>
</dbReference>
<sequence>MSLILETVQEHARQRPDEVALMDGAVSLSYGSLSAEIVTLAKVLEVKCRRPGAIAYCLDNSAAWVVLDLAFVELRRPVVPLPPFFTSAQRRHVLEQAGVSYLIVDRPLADENPSGSMTVCGRDIHWYEYDAWPVDLPPGTAKITYTSGTTGQPKGVCLSQEGLEQVAISLVDIIGTEYAGIHCAVLPLAILLENIAGLYPTLLAGGCYHAPSLMKLGFANTFSPDFGTLVRALKSCDATSIIVVPEILRGLLAALVATSTSLPAMKLIAVGGAKVPRALLETAEAMGLPVFQGYGLSEAASVVAFNTHYRNRLGSVGRPLPHTCIELAADGEILIFQPALLGYVGEAAMPRVLATGDIGRFDEDGFLHIEGRKSNILITAFGRNVAPEWVESELLSQPQIGQAIVFGEGRPALGALIVPSSLNVTDADIARAVEQANRNLPDYARIVHWAKVMPFTPINGQLTDNGRLKRPAILDAYHSTIARCLERKGQYVSFFETLIIETTPEREYLQASPQIRDGLQGKISRQAYLDYLAEAFHHVKHTVPLMTLAAQKIPPEKAWLRELLGHYIEEETGHEEWILDDIRHVGGNPDAVRHGVPRLETELMVAYAYDFVGRVNPVGFFGMVLVLEGTSMQLASRGAHALMQSLGLSESCFHYLLSHGALDIDHIKFLENLMNRIDDPSDQAAIIHMAKAMFILFANVFRSIPHNAEEADAA</sequence>
<evidence type="ECO:0000313" key="3">
    <source>
        <dbReference type="EMBL" id="KAB7739976.1"/>
    </source>
</evidence>
<dbReference type="InterPro" id="IPR016084">
    <property type="entry name" value="Haem_Oase-like_multi-hlx"/>
</dbReference>
<name>A0A6N6VHV2_9HYPH</name>
<dbReference type="AlphaFoldDB" id="A0A6N6VHV2"/>
<dbReference type="Proteomes" id="UP000468901">
    <property type="component" value="Unassembled WGS sequence"/>
</dbReference>
<evidence type="ECO:0000259" key="2">
    <source>
        <dbReference type="Pfam" id="PF00501"/>
    </source>
</evidence>
<dbReference type="InterPro" id="IPR050237">
    <property type="entry name" value="ATP-dep_AMP-bd_enzyme"/>
</dbReference>
<dbReference type="SUPFAM" id="SSF56801">
    <property type="entry name" value="Acetyl-CoA synthetase-like"/>
    <property type="match status" value="1"/>
</dbReference>
<dbReference type="InterPro" id="IPR042099">
    <property type="entry name" value="ANL_N_sf"/>
</dbReference>
<dbReference type="EMBL" id="WESC01000008">
    <property type="protein sequence ID" value="KAB7739976.1"/>
    <property type="molecule type" value="Genomic_DNA"/>
</dbReference>
<dbReference type="SUPFAM" id="SSF48613">
    <property type="entry name" value="Heme oxygenase-like"/>
    <property type="match status" value="1"/>
</dbReference>
<evidence type="ECO:0000256" key="1">
    <source>
        <dbReference type="ARBA" id="ARBA00022598"/>
    </source>
</evidence>
<dbReference type="PANTHER" id="PTHR43767">
    <property type="entry name" value="LONG-CHAIN-FATTY-ACID--COA LIGASE"/>
    <property type="match status" value="1"/>
</dbReference>
<accession>A0A6N6VHV2</accession>
<keyword evidence="1" id="KW-0436">Ligase</keyword>
<dbReference type="RefSeq" id="WP_152216355.1">
    <property type="nucleotide sequence ID" value="NZ_WESC01000008.1"/>
</dbReference>
<dbReference type="PROSITE" id="PS00455">
    <property type="entry name" value="AMP_BINDING"/>
    <property type="match status" value="1"/>
</dbReference>
<dbReference type="PANTHER" id="PTHR43767:SF8">
    <property type="entry name" value="LONG-CHAIN-FATTY-ACID--COA LIGASE"/>
    <property type="match status" value="1"/>
</dbReference>
<dbReference type="SMART" id="SM01236">
    <property type="entry name" value="Haem_oxygenase_2"/>
    <property type="match status" value="1"/>
</dbReference>
<dbReference type="InterPro" id="IPR045851">
    <property type="entry name" value="AMP-bd_C_sf"/>
</dbReference>
<proteinExistence type="predicted"/>
<dbReference type="Pfam" id="PF14518">
    <property type="entry name" value="Haem_oxygenas_2"/>
    <property type="match status" value="1"/>
</dbReference>
<gene>
    <name evidence="3" type="ORF">F2P47_10770</name>
</gene>
<dbReference type="Pfam" id="PF23562">
    <property type="entry name" value="AMP-binding_C_3"/>
    <property type="match status" value="1"/>
</dbReference>
<dbReference type="Gene3D" id="3.30.300.30">
    <property type="match status" value="1"/>
</dbReference>
<keyword evidence="4" id="KW-1185">Reference proteome</keyword>
<dbReference type="Gene3D" id="1.20.910.10">
    <property type="entry name" value="Heme oxygenase-like"/>
    <property type="match status" value="1"/>
</dbReference>
<reference evidence="3 4" key="1">
    <citation type="submission" date="2019-09" db="EMBL/GenBank/DDBJ databases">
        <title>Parvibaculum sedimenti sp. nov., isolated from sediment.</title>
        <authorList>
            <person name="Wang Y."/>
        </authorList>
    </citation>
    <scope>NUCLEOTIDE SEQUENCE [LARGE SCALE GENOMIC DNA]</scope>
    <source>
        <strain evidence="3 4">HXT-9</strain>
    </source>
</reference>
<dbReference type="Pfam" id="PF00501">
    <property type="entry name" value="AMP-binding"/>
    <property type="match status" value="1"/>
</dbReference>
<evidence type="ECO:0000313" key="4">
    <source>
        <dbReference type="Proteomes" id="UP000468901"/>
    </source>
</evidence>
<dbReference type="Gene3D" id="3.40.50.12780">
    <property type="entry name" value="N-terminal domain of ligase-like"/>
    <property type="match status" value="1"/>
</dbReference>